<comment type="cofactor">
    <cofactor evidence="1">
        <name>Fe cation</name>
        <dbReference type="ChEBI" id="CHEBI:24875"/>
    </cofactor>
</comment>
<keyword evidence="5" id="KW-0408">Iron</keyword>
<keyword evidence="10" id="KW-1185">Reference proteome</keyword>
<keyword evidence="3" id="KW-0479">Metal-binding</keyword>
<dbReference type="PANTHER" id="PTHR43756:SF5">
    <property type="entry name" value="CHOLINE MONOOXYGENASE, CHLOROPLASTIC"/>
    <property type="match status" value="1"/>
</dbReference>
<sequence>MADGKAGTETARAAPVPHFHVTSFDLGHGPVEPDPAVMQSGHVSVASYVDHERFEKEAALFGTVWLNIADESDVAKPGDWIVRPVACRNVSVLITRGADGVVRAFHNICTHRGMQLLWEESGNGSRFTCPYHAWTFGSDGALRSVPDQDCFPGLDKDASALRPIHLGIWEGFIYINLAPQPAQTLEAFVAPLAGRFQDLPIKHFSRQATMGARIKCNWKLLLEAQSESYHIRALHARTVSSMMSYSGNPFCHPLYWEALGPHRSWSTSINPQFELSDARPVQQFAFTASAQIITTANPLEDTDSAVNGFRGSEPIDRGDPALWAADNMIVFPHVQINAGANGCWMHRFWPISENETDWQARYYYYEPVSLRQEFAQHYATAFNRDTLVEDNNACTRQQNSMKSGAIDHIQFGMQEMACRHSAAVVKTAIDQLHSLPLA</sequence>
<evidence type="ECO:0000256" key="7">
    <source>
        <dbReference type="ARBA" id="ARBA00023027"/>
    </source>
</evidence>
<dbReference type="Gene3D" id="2.102.10.10">
    <property type="entry name" value="Rieske [2Fe-2S] iron-sulphur domain"/>
    <property type="match status" value="1"/>
</dbReference>
<evidence type="ECO:0000256" key="1">
    <source>
        <dbReference type="ARBA" id="ARBA00001962"/>
    </source>
</evidence>
<evidence type="ECO:0000256" key="4">
    <source>
        <dbReference type="ARBA" id="ARBA00023002"/>
    </source>
</evidence>
<evidence type="ECO:0000256" key="2">
    <source>
        <dbReference type="ARBA" id="ARBA00022714"/>
    </source>
</evidence>
<dbReference type="CDD" id="cd00680">
    <property type="entry name" value="RHO_alpha_C"/>
    <property type="match status" value="1"/>
</dbReference>
<dbReference type="Pfam" id="PF00355">
    <property type="entry name" value="Rieske"/>
    <property type="match status" value="1"/>
</dbReference>
<reference evidence="9 10" key="1">
    <citation type="submission" date="2020-08" db="EMBL/GenBank/DDBJ databases">
        <title>Genomic Encyclopedia of Type Strains, Phase IV (KMG-IV): sequencing the most valuable type-strain genomes for metagenomic binning, comparative biology and taxonomic classification.</title>
        <authorList>
            <person name="Goeker M."/>
        </authorList>
    </citation>
    <scope>NUCLEOTIDE SEQUENCE [LARGE SCALE GENOMIC DNA]</scope>
    <source>
        <strain evidence="9 10">DSM 29348</strain>
    </source>
</reference>
<accession>A0A7W6DQ36</accession>
<dbReference type="PANTHER" id="PTHR43756">
    <property type="entry name" value="CHOLINE MONOOXYGENASE, CHLOROPLASTIC"/>
    <property type="match status" value="1"/>
</dbReference>
<dbReference type="SUPFAM" id="SSF55961">
    <property type="entry name" value="Bet v1-like"/>
    <property type="match status" value="1"/>
</dbReference>
<keyword evidence="2" id="KW-0001">2Fe-2S</keyword>
<dbReference type="AlphaFoldDB" id="A0A7W6DQ36"/>
<evidence type="ECO:0000313" key="10">
    <source>
        <dbReference type="Proteomes" id="UP000552757"/>
    </source>
</evidence>
<dbReference type="CDD" id="cd03469">
    <property type="entry name" value="Rieske_RO_Alpha_N"/>
    <property type="match status" value="1"/>
</dbReference>
<dbReference type="InterPro" id="IPR015881">
    <property type="entry name" value="ARHD_Rieske_2Fe_2S"/>
</dbReference>
<keyword evidence="9" id="KW-0223">Dioxygenase</keyword>
<comment type="caution">
    <text evidence="9">The sequence shown here is derived from an EMBL/GenBank/DDBJ whole genome shotgun (WGS) entry which is preliminary data.</text>
</comment>
<proteinExistence type="predicted"/>
<dbReference type="EMBL" id="JACIEB010000007">
    <property type="protein sequence ID" value="MBB3983114.1"/>
    <property type="molecule type" value="Genomic_DNA"/>
</dbReference>
<evidence type="ECO:0000256" key="6">
    <source>
        <dbReference type="ARBA" id="ARBA00023014"/>
    </source>
</evidence>
<dbReference type="PRINTS" id="PR00090">
    <property type="entry name" value="RNGDIOXGNASE"/>
</dbReference>
<dbReference type="InterPro" id="IPR036922">
    <property type="entry name" value="Rieske_2Fe-2S_sf"/>
</dbReference>
<dbReference type="PROSITE" id="PS51296">
    <property type="entry name" value="RIESKE"/>
    <property type="match status" value="1"/>
</dbReference>
<keyword evidence="4" id="KW-0560">Oxidoreductase</keyword>
<dbReference type="GO" id="GO:0051213">
    <property type="term" value="F:dioxygenase activity"/>
    <property type="evidence" value="ECO:0007669"/>
    <property type="project" value="UniProtKB-KW"/>
</dbReference>
<name>A0A7W6DQ36_9SPHN</name>
<dbReference type="InterPro" id="IPR001663">
    <property type="entry name" value="Rng_hydr_dOase-A"/>
</dbReference>
<dbReference type="GO" id="GO:0051537">
    <property type="term" value="F:2 iron, 2 sulfur cluster binding"/>
    <property type="evidence" value="ECO:0007669"/>
    <property type="project" value="UniProtKB-KW"/>
</dbReference>
<dbReference type="InterPro" id="IPR017941">
    <property type="entry name" value="Rieske_2Fe-2S"/>
</dbReference>
<feature type="domain" description="Rieske" evidence="8">
    <location>
        <begin position="66"/>
        <end position="175"/>
    </location>
</feature>
<dbReference type="Proteomes" id="UP000552757">
    <property type="component" value="Unassembled WGS sequence"/>
</dbReference>
<dbReference type="InterPro" id="IPR015879">
    <property type="entry name" value="Ring_hydroxy_dOase_asu_C_dom"/>
</dbReference>
<keyword evidence="6" id="KW-0411">Iron-sulfur</keyword>
<dbReference type="GO" id="GO:0005506">
    <property type="term" value="F:iron ion binding"/>
    <property type="evidence" value="ECO:0007669"/>
    <property type="project" value="InterPro"/>
</dbReference>
<dbReference type="PROSITE" id="PS00570">
    <property type="entry name" value="RING_HYDROXYL_ALPHA"/>
    <property type="match status" value="1"/>
</dbReference>
<dbReference type="SUPFAM" id="SSF50022">
    <property type="entry name" value="ISP domain"/>
    <property type="match status" value="1"/>
</dbReference>
<evidence type="ECO:0000259" key="8">
    <source>
        <dbReference type="PROSITE" id="PS51296"/>
    </source>
</evidence>
<evidence type="ECO:0000256" key="5">
    <source>
        <dbReference type="ARBA" id="ARBA00023004"/>
    </source>
</evidence>
<organism evidence="9 10">
    <name type="scientific">Sphingobium fontiphilum</name>
    <dbReference type="NCBI Taxonomy" id="944425"/>
    <lineage>
        <taxon>Bacteria</taxon>
        <taxon>Pseudomonadati</taxon>
        <taxon>Pseudomonadota</taxon>
        <taxon>Alphaproteobacteria</taxon>
        <taxon>Sphingomonadales</taxon>
        <taxon>Sphingomonadaceae</taxon>
        <taxon>Sphingobium</taxon>
    </lineage>
</organism>
<dbReference type="Gene3D" id="3.90.380.10">
    <property type="entry name" value="Naphthalene 1,2-dioxygenase Alpha Subunit, Chain A, domain 1"/>
    <property type="match status" value="1"/>
</dbReference>
<evidence type="ECO:0000256" key="3">
    <source>
        <dbReference type="ARBA" id="ARBA00022723"/>
    </source>
</evidence>
<protein>
    <submittedName>
        <fullName evidence="9">Phenylpropionate dioxygenase-like ring-hydroxylating dioxygenase large terminal subunit</fullName>
    </submittedName>
</protein>
<gene>
    <name evidence="9" type="ORF">GGR44_002801</name>
</gene>
<keyword evidence="7" id="KW-0520">NAD</keyword>
<dbReference type="Pfam" id="PF00848">
    <property type="entry name" value="Ring_hydroxyl_A"/>
    <property type="match status" value="1"/>
</dbReference>
<evidence type="ECO:0000313" key="9">
    <source>
        <dbReference type="EMBL" id="MBB3983114.1"/>
    </source>
</evidence>
<dbReference type="RefSeq" id="WP_183956137.1">
    <property type="nucleotide sequence ID" value="NZ_JACIEB010000007.1"/>
</dbReference>